<organism evidence="12 13">
    <name type="scientific">Wallemia hederae</name>
    <dbReference type="NCBI Taxonomy" id="1540922"/>
    <lineage>
        <taxon>Eukaryota</taxon>
        <taxon>Fungi</taxon>
        <taxon>Dikarya</taxon>
        <taxon>Basidiomycota</taxon>
        <taxon>Wallemiomycotina</taxon>
        <taxon>Wallemiomycetes</taxon>
        <taxon>Wallemiales</taxon>
        <taxon>Wallemiaceae</taxon>
        <taxon>Wallemia</taxon>
    </lineage>
</organism>
<dbReference type="PANTHER" id="PTHR12363">
    <property type="entry name" value="TRANSPORTIN 3 AND IMPORTIN 13"/>
    <property type="match status" value="1"/>
</dbReference>
<dbReference type="InterPro" id="IPR035927">
    <property type="entry name" value="DUSP-like_sf"/>
</dbReference>
<dbReference type="GO" id="GO:0008453">
    <property type="term" value="F:alanine-glyoxylate transaminase activity"/>
    <property type="evidence" value="ECO:0007669"/>
    <property type="project" value="UniProtKB-EC"/>
</dbReference>
<keyword evidence="13" id="KW-1185">Reference proteome</keyword>
<dbReference type="InterPro" id="IPR015424">
    <property type="entry name" value="PyrdxlP-dep_Trfase"/>
</dbReference>
<feature type="domain" description="Importin N-terminal" evidence="9">
    <location>
        <begin position="1515"/>
        <end position="1582"/>
    </location>
</feature>
<dbReference type="GO" id="GO:0005737">
    <property type="term" value="C:cytoplasm"/>
    <property type="evidence" value="ECO:0007669"/>
    <property type="project" value="TreeGrafter"/>
</dbReference>
<evidence type="ECO:0000259" key="9">
    <source>
        <dbReference type="PROSITE" id="PS50166"/>
    </source>
</evidence>
<evidence type="ECO:0000313" key="12">
    <source>
        <dbReference type="EMBL" id="TIA87411.1"/>
    </source>
</evidence>
<dbReference type="PROSITE" id="PS50166">
    <property type="entry name" value="IMPORTIN_B_NT"/>
    <property type="match status" value="1"/>
</dbReference>
<dbReference type="InterPro" id="IPR013598">
    <property type="entry name" value="Exportin-1/Importin-b-like"/>
</dbReference>
<dbReference type="InterPro" id="IPR015422">
    <property type="entry name" value="PyrdxlP-dep_Trfase_small"/>
</dbReference>
<dbReference type="GO" id="GO:0016579">
    <property type="term" value="P:protein deubiquitination"/>
    <property type="evidence" value="ECO:0007669"/>
    <property type="project" value="InterPro"/>
</dbReference>
<dbReference type="InterPro" id="IPR015421">
    <property type="entry name" value="PyrdxlP-dep_Trfase_major"/>
</dbReference>
<dbReference type="InterPro" id="IPR000192">
    <property type="entry name" value="Aminotrans_V_dom"/>
</dbReference>
<evidence type="ECO:0000256" key="8">
    <source>
        <dbReference type="SAM" id="MobiDB-lite"/>
    </source>
</evidence>
<dbReference type="Pfam" id="PF06337">
    <property type="entry name" value="DUSP"/>
    <property type="match status" value="1"/>
</dbReference>
<dbReference type="Gene3D" id="3.90.70.10">
    <property type="entry name" value="Cysteine proteinases"/>
    <property type="match status" value="2"/>
</dbReference>
<dbReference type="GO" id="GO:0031267">
    <property type="term" value="F:small GTPase binding"/>
    <property type="evidence" value="ECO:0007669"/>
    <property type="project" value="InterPro"/>
</dbReference>
<feature type="compositionally biased region" description="Basic and acidic residues" evidence="8">
    <location>
        <begin position="785"/>
        <end position="796"/>
    </location>
</feature>
<dbReference type="PROSITE" id="PS00595">
    <property type="entry name" value="AA_TRANSFER_CLASS_5"/>
    <property type="match status" value="1"/>
</dbReference>
<evidence type="ECO:0000313" key="13">
    <source>
        <dbReference type="Proteomes" id="UP000310189"/>
    </source>
</evidence>
<keyword evidence="5" id="KW-0808">Transferase</keyword>
<dbReference type="InterPro" id="IPR016024">
    <property type="entry name" value="ARM-type_fold"/>
</dbReference>
<dbReference type="Gene3D" id="3.90.1150.10">
    <property type="entry name" value="Aspartate Aminotransferase, domain 1"/>
    <property type="match status" value="1"/>
</dbReference>
<evidence type="ECO:0000256" key="5">
    <source>
        <dbReference type="ARBA" id="ARBA00022679"/>
    </source>
</evidence>
<dbReference type="InterPro" id="IPR011989">
    <property type="entry name" value="ARM-like"/>
</dbReference>
<dbReference type="SMART" id="SM00913">
    <property type="entry name" value="IBN_N"/>
    <property type="match status" value="1"/>
</dbReference>
<dbReference type="InterPro" id="IPR001394">
    <property type="entry name" value="Peptidase_C19_UCH"/>
</dbReference>
<accession>A0A4T0FGW5</accession>
<protein>
    <recommendedName>
        <fullName evidence="3">alanine--glyoxylate transaminase</fullName>
        <ecNumber evidence="3">2.6.1.44</ecNumber>
    </recommendedName>
</protein>
<comment type="similarity">
    <text evidence="2">Belongs to the class-V pyridoxal-phosphate-dependent aminotransferase family.</text>
</comment>
<proteinExistence type="inferred from homology"/>
<reference evidence="12 13" key="1">
    <citation type="submission" date="2019-03" db="EMBL/GenBank/DDBJ databases">
        <title>Sequencing 23 genomes of Wallemia ichthyophaga.</title>
        <authorList>
            <person name="Gostincar C."/>
        </authorList>
    </citation>
    <scope>NUCLEOTIDE SEQUENCE [LARGE SCALE GENOMIC DNA]</scope>
    <source>
        <strain evidence="12 13">EXF-5753</strain>
    </source>
</reference>
<dbReference type="InterPro" id="IPR057941">
    <property type="entry name" value="TPR_TNPO3_IPO13_2nd"/>
</dbReference>
<evidence type="ECO:0000256" key="7">
    <source>
        <dbReference type="RuleBase" id="RU004504"/>
    </source>
</evidence>
<evidence type="ECO:0000259" key="10">
    <source>
        <dbReference type="PROSITE" id="PS50235"/>
    </source>
</evidence>
<dbReference type="Proteomes" id="UP000310189">
    <property type="component" value="Unassembled WGS sequence"/>
</dbReference>
<dbReference type="InterPro" id="IPR018200">
    <property type="entry name" value="USP_CS"/>
</dbReference>
<feature type="domain" description="DUSP" evidence="11">
    <location>
        <begin position="59"/>
        <end position="160"/>
    </location>
</feature>
<dbReference type="PANTHER" id="PTHR12363:SF53">
    <property type="entry name" value="MRNA TRANSPORT REGULATOR MTR10"/>
    <property type="match status" value="1"/>
</dbReference>
<dbReference type="PROSITE" id="PS00973">
    <property type="entry name" value="USP_2"/>
    <property type="match status" value="1"/>
</dbReference>
<feature type="region of interest" description="Disordered" evidence="8">
    <location>
        <begin position="322"/>
        <end position="341"/>
    </location>
</feature>
<feature type="compositionally biased region" description="Polar residues" evidence="8">
    <location>
        <begin position="797"/>
        <end position="811"/>
    </location>
</feature>
<feature type="domain" description="USP" evidence="10">
    <location>
        <begin position="348"/>
        <end position="1055"/>
    </location>
</feature>
<dbReference type="PROSITE" id="PS50235">
    <property type="entry name" value="USP_3"/>
    <property type="match status" value="1"/>
</dbReference>
<name>A0A4T0FGW5_9BASI</name>
<keyword evidence="6" id="KW-0663">Pyridoxal phosphate</keyword>
<evidence type="ECO:0000256" key="1">
    <source>
        <dbReference type="ARBA" id="ARBA00001933"/>
    </source>
</evidence>
<dbReference type="SUPFAM" id="SSF143791">
    <property type="entry name" value="DUSP-like"/>
    <property type="match status" value="1"/>
</dbReference>
<dbReference type="Gene3D" id="1.25.10.10">
    <property type="entry name" value="Leucine-rich Repeat Variant"/>
    <property type="match status" value="1"/>
</dbReference>
<evidence type="ECO:0000256" key="6">
    <source>
        <dbReference type="ARBA" id="ARBA00022898"/>
    </source>
</evidence>
<dbReference type="Gene3D" id="3.30.2230.10">
    <property type="entry name" value="DUSP-like"/>
    <property type="match status" value="1"/>
</dbReference>
<sequence length="2401" mass="270407">MVSNKRSFGDLDGGLQSESPAKRNTSEEREEREERGQFVVEENGEQPATPSIHDNVQDLSISQDIPQIWSFVKANLSNTLERGQFWFVIPKSWLDQLERRAMGETDGEIPAITTETITDGSELLPNLQLGVDIEIVPEEVHTKLDDCFGYQGPAVQRVVVKTSEMANSERVELYPPTFRVIAIDSGSPSSVSAVSQHETTFSLSIESPLSTLLSMSIATLYPDVVSDSSDLSHRARVWRIPHDTTSPIKIDSLYYLPNSQRELVDTSSNVNMKVNEAMLEDGGTFCLEVSDKLGNWPYTDYEQKMLSQPFGKPGFLDRLESKQGQQLTEQTHPMTRSQTSRVKTRGLVGLQNLGNTCFMNSALQCLSNTSELSVYFLSGLFEKELNPENPLGMSGQVAESFGQLINKLWYGSGSSIAPREFKYTLSKFAPSFAGYGQQDTQEFLAFLLDGLHEDLNRIKKKPYTEIPDWEGGTDVDVAKLGKVCWDLYKQRNDSIIVDLFQGQFKSTVRCPECDKVSITFDPFMYLTLPLPIKSKWSGSIYYIPFDYSKKRLRIDLELPTNAPFKSLKNKVSSITGTPSDHLYAAEEYKGNIFKTFLDDEMVSEMQTGDLCFVYELPVHIPQDRKDKVDRVFETDWVMCPVYSSAFQDNTPTYSGGDSFGKPMLLAMPRVDAQNYDKIYDAIMDKYAAFVTDEELFKAVREDRDAVTLRHLEAPSYSAYSYRTSDINTGRSNHQERNHKSNLKFRATIAQKVMQNKSLRTDSHEATQPQHIEHIEDVKEVDEEGDAKMEDGERVDSIDSSQTAPTPQEQATARTVEEMYTMLGKDRQKNISLLKFGEAIVVEWPNDVAEKVFDGGVSNMGTDKWEEFDVVEDAELVHSKETFSSPKNITIQDCLDEFTKEEELGEHDLWYCSKCKKHQQATKKFDLWKVPDVLVVHLKRFASSRYNRDKLDQLVDFPIEEFNIDDRVGEKQVAKQIRVNGGNPADIGIENSEEDAIYDLYAIDNHYGGLGGGHYTSYARNDESKEFYHFDDSFVSKVDTDSVKTRAAYLLFYRKRTDRSIGGKARVDAEEQLRSEDGAGRSEVSSKVAPDRPSSKPKYDQQFQARRPLAARYPVLYANAHPSVSHVSPGFIPVFGHSLKLLRKLVYSSTAQPFIISGSGTLGWDQVGSNLLEPGEDALVINTGYFGDEFGNCLSVYGGNVDHLKSDVGKTVSIDKLQSALKQKQYKLVTLTHVDTSTGVLSDIETVARVVKQIQPDCLVVLDGVCSVGSELIRFDDWKIDVIVSASQKGIGAPPGLSLVWASEHAIKTQQSRKAPPSSYYASWTRWLPVMQAYENNQPAYFATPPVQLIYALNTTLKAIVENSKCTLDARFKKHEDVSLKFKKVIESWGLKQLACEPGYQANGMTTIRYPSGVKGADLLKSIVKRGVVVAGGLHKECKDEYFRVGHMGESVVNDQRKDVDKVLQVIKEGLNELGYADAKRRQSLRVVRIEIVMAQVIEALNILYYDTDNNKKSLANQYLQSFQQTQNAWQTSNDLLVQDNLPVELKLFAVQTFRSKIIYDLHQVPRESLSSLKDTLLSTLIQPAHPRVIKTYLNLSLADLAIQYFDWQDPVNDYITSFYSSNTDILLDFLTILPEEVNNQRIQLSYDELSQRSTTLLTNNSNKVLQLLESCIVNNSSDRGLVLGCLKSWLVAGEIYPGSLLNSTLLSQLLSSLHDEALVESGIETLIVLINETQELQENRDLISAIMNALASPPVINQEDNDEVRLFTRLYCQIGETYLPLILSSPNSFNHIIQAIISSSSYHDLDIVQITFNFWYKLAHSLEIRSEMKQHFIPIYSSLLDIIINHLKFPTDPSAQSAQEYDDFRSFRHYIGDTLKDCCTVIGSNYCLSKAYSLIHAAVSSNEWQSVEAPLFSIRSMGSKVDFEGDNEILENIFNLLPNLPQHPRIKYAGILVASRFTEWINLKPDYIPFYMSFITTGFDLSCQDVDIPAASSQALKFLCEDCNRHLIPYLPQLLEFVTQLVQSGLQEDDHRSISESISLVIESISDRNEQLGMIQQFTKSYLNNIKAVSMKGALSQNDIRVLITNIEQVECYIAFTGPISPLPVQCQTTFMELYDLFASILVKHSKTSASLMERVCGLLRKALRFFDEQAVVSVLPRLIDLLTISFEENPLSVYIWLLTKTFNLVANDKDLISQAFIRISNKLFSILQVSDATKMPDLVEDYLHLLLQMMELKPSLIINDSVIQPIFELSLTALTLFSVDTILISLDFIRALVGCLTDSSAVQVDQGIVKTTLSNHTNVANLTKLLVQGLIDTFPEDCTSTVITLLRQLSAFDAPLMKEALPVIVQQTKLANISAADKNQFVERYTSCISADDFNGVRKTLQELYRASKRSKERLGLIEG</sequence>
<feature type="compositionally biased region" description="Basic and acidic residues" evidence="8">
    <location>
        <begin position="1088"/>
        <end position="1098"/>
    </location>
</feature>
<dbReference type="EMBL" id="SPNW01000056">
    <property type="protein sequence ID" value="TIA87411.1"/>
    <property type="molecule type" value="Genomic_DNA"/>
</dbReference>
<feature type="region of interest" description="Disordered" evidence="8">
    <location>
        <begin position="1"/>
        <end position="53"/>
    </location>
</feature>
<dbReference type="InterPro" id="IPR020578">
    <property type="entry name" value="Aminotrans_V_PyrdxlP_BS"/>
</dbReference>
<evidence type="ECO:0000256" key="4">
    <source>
        <dbReference type="ARBA" id="ARBA00022576"/>
    </source>
</evidence>
<dbReference type="SUPFAM" id="SSF54001">
    <property type="entry name" value="Cysteine proteinases"/>
    <property type="match status" value="1"/>
</dbReference>
<feature type="compositionally biased region" description="Basic and acidic residues" evidence="8">
    <location>
        <begin position="1066"/>
        <end position="1079"/>
    </location>
</feature>
<dbReference type="Pfam" id="PF00443">
    <property type="entry name" value="UCH"/>
    <property type="match status" value="1"/>
</dbReference>
<feature type="compositionally biased region" description="Basic and acidic residues" evidence="8">
    <location>
        <begin position="20"/>
        <end position="36"/>
    </location>
</feature>
<dbReference type="SUPFAM" id="SSF53383">
    <property type="entry name" value="PLP-dependent transferases"/>
    <property type="match status" value="1"/>
</dbReference>
<feature type="compositionally biased region" description="Basic and acidic residues" evidence="8">
    <location>
        <begin position="758"/>
        <end position="777"/>
    </location>
</feature>
<evidence type="ECO:0000259" key="11">
    <source>
        <dbReference type="PROSITE" id="PS51283"/>
    </source>
</evidence>
<dbReference type="PROSITE" id="PS51283">
    <property type="entry name" value="DUSP"/>
    <property type="match status" value="1"/>
</dbReference>
<comment type="caution">
    <text evidence="12">The sequence shown here is derived from an EMBL/GenBank/DDBJ whole genome shotgun (WGS) entry which is preliminary data.</text>
</comment>
<dbReference type="InterPro" id="IPR028889">
    <property type="entry name" value="USP"/>
</dbReference>
<dbReference type="InterPro" id="IPR001494">
    <property type="entry name" value="Importin-beta_N"/>
</dbReference>
<dbReference type="Pfam" id="PF00266">
    <property type="entry name" value="Aminotran_5"/>
    <property type="match status" value="1"/>
</dbReference>
<gene>
    <name evidence="12" type="ORF">E3P99_03183</name>
</gene>
<dbReference type="Pfam" id="PF08389">
    <property type="entry name" value="Xpo1"/>
    <property type="match status" value="1"/>
</dbReference>
<keyword evidence="4" id="KW-0032">Aminotransferase</keyword>
<dbReference type="GO" id="GO:0006606">
    <property type="term" value="P:protein import into nucleus"/>
    <property type="evidence" value="ECO:0007669"/>
    <property type="project" value="TreeGrafter"/>
</dbReference>
<dbReference type="InterPro" id="IPR051345">
    <property type="entry name" value="Importin_beta-like_NTR"/>
</dbReference>
<dbReference type="PROSITE" id="PS00972">
    <property type="entry name" value="USP_1"/>
    <property type="match status" value="1"/>
</dbReference>
<dbReference type="Pfam" id="PF03810">
    <property type="entry name" value="IBN_N"/>
    <property type="match status" value="1"/>
</dbReference>
<dbReference type="FunFam" id="3.40.640.10:FF:000027">
    <property type="entry name" value="Serine--pyruvate aminotransferase, mitochondrial"/>
    <property type="match status" value="1"/>
</dbReference>
<dbReference type="EC" id="2.6.1.44" evidence="3"/>
<feature type="region of interest" description="Disordered" evidence="8">
    <location>
        <begin position="757"/>
        <end position="811"/>
    </location>
</feature>
<dbReference type="Gene3D" id="3.40.640.10">
    <property type="entry name" value="Type I PLP-dependent aspartate aminotransferase-like (Major domain)"/>
    <property type="match status" value="1"/>
</dbReference>
<dbReference type="OrthoDB" id="292964at2759"/>
<dbReference type="InterPro" id="IPR038765">
    <property type="entry name" value="Papain-like_cys_pep_sf"/>
</dbReference>
<dbReference type="SUPFAM" id="SSF48371">
    <property type="entry name" value="ARM repeat"/>
    <property type="match status" value="1"/>
</dbReference>
<dbReference type="GO" id="GO:0004843">
    <property type="term" value="F:cysteine-type deubiquitinase activity"/>
    <property type="evidence" value="ECO:0007669"/>
    <property type="project" value="InterPro"/>
</dbReference>
<dbReference type="InterPro" id="IPR006615">
    <property type="entry name" value="Pept_C19_DUSP"/>
</dbReference>
<dbReference type="Pfam" id="PF24138">
    <property type="entry name" value="TPR_TNPO3_IPO13_2nd"/>
    <property type="match status" value="1"/>
</dbReference>
<evidence type="ECO:0000256" key="3">
    <source>
        <dbReference type="ARBA" id="ARBA00013049"/>
    </source>
</evidence>
<dbReference type="FunFam" id="3.90.1150.10:FF:000049">
    <property type="entry name" value="Alanine-glyoxylate aminotransferase 1"/>
    <property type="match status" value="1"/>
</dbReference>
<evidence type="ECO:0000256" key="2">
    <source>
        <dbReference type="ARBA" id="ARBA00009236"/>
    </source>
</evidence>
<comment type="cofactor">
    <cofactor evidence="1 7">
        <name>pyridoxal 5'-phosphate</name>
        <dbReference type="ChEBI" id="CHEBI:597326"/>
    </cofactor>
</comment>
<feature type="region of interest" description="Disordered" evidence="8">
    <location>
        <begin position="1066"/>
        <end position="1102"/>
    </location>
</feature>
<dbReference type="SMART" id="SM00695">
    <property type="entry name" value="DUSP"/>
    <property type="match status" value="1"/>
</dbReference>
<dbReference type="CDD" id="cd02674">
    <property type="entry name" value="Peptidase_C19R"/>
    <property type="match status" value="1"/>
</dbReference>